<dbReference type="EMBL" id="JANPWB010000011">
    <property type="protein sequence ID" value="KAJ1131029.1"/>
    <property type="molecule type" value="Genomic_DNA"/>
</dbReference>
<keyword evidence="2" id="KW-1185">Reference proteome</keyword>
<dbReference type="AlphaFoldDB" id="A0AAV7PVS5"/>
<name>A0AAV7PVS5_PLEWA</name>
<dbReference type="Proteomes" id="UP001066276">
    <property type="component" value="Chromosome 7"/>
</dbReference>
<sequence length="149" mass="16567">MLCRLHGHASESEKAAGRQDWDYDACPGRKLIMLSVCLSDLQIQTLLVFHRSVSASRPSRKDTVTGLRYILISPDQECPATFLADLRTSREAAAQELDADFTLGKIKMALVSLPTGKTPGNDGFTFDFNQAFNTEVARHLLKLEYSLHP</sequence>
<evidence type="ECO:0000313" key="2">
    <source>
        <dbReference type="Proteomes" id="UP001066276"/>
    </source>
</evidence>
<reference evidence="1" key="1">
    <citation type="journal article" date="2022" name="bioRxiv">
        <title>Sequencing and chromosome-scale assembly of the giantPleurodeles waltlgenome.</title>
        <authorList>
            <person name="Brown T."/>
            <person name="Elewa A."/>
            <person name="Iarovenko S."/>
            <person name="Subramanian E."/>
            <person name="Araus A.J."/>
            <person name="Petzold A."/>
            <person name="Susuki M."/>
            <person name="Suzuki K.-i.T."/>
            <person name="Hayashi T."/>
            <person name="Toyoda A."/>
            <person name="Oliveira C."/>
            <person name="Osipova E."/>
            <person name="Leigh N.D."/>
            <person name="Simon A."/>
            <person name="Yun M.H."/>
        </authorList>
    </citation>
    <scope>NUCLEOTIDE SEQUENCE</scope>
    <source>
        <strain evidence="1">20211129_DDA</strain>
        <tissue evidence="1">Liver</tissue>
    </source>
</reference>
<organism evidence="1 2">
    <name type="scientific">Pleurodeles waltl</name>
    <name type="common">Iberian ribbed newt</name>
    <dbReference type="NCBI Taxonomy" id="8319"/>
    <lineage>
        <taxon>Eukaryota</taxon>
        <taxon>Metazoa</taxon>
        <taxon>Chordata</taxon>
        <taxon>Craniata</taxon>
        <taxon>Vertebrata</taxon>
        <taxon>Euteleostomi</taxon>
        <taxon>Amphibia</taxon>
        <taxon>Batrachia</taxon>
        <taxon>Caudata</taxon>
        <taxon>Salamandroidea</taxon>
        <taxon>Salamandridae</taxon>
        <taxon>Pleurodelinae</taxon>
        <taxon>Pleurodeles</taxon>
    </lineage>
</organism>
<comment type="caution">
    <text evidence="1">The sequence shown here is derived from an EMBL/GenBank/DDBJ whole genome shotgun (WGS) entry which is preliminary data.</text>
</comment>
<proteinExistence type="predicted"/>
<accession>A0AAV7PVS5</accession>
<evidence type="ECO:0000313" key="1">
    <source>
        <dbReference type="EMBL" id="KAJ1131029.1"/>
    </source>
</evidence>
<gene>
    <name evidence="1" type="ORF">NDU88_009372</name>
</gene>
<protein>
    <submittedName>
        <fullName evidence="1">Uncharacterized protein</fullName>
    </submittedName>
</protein>